<dbReference type="OrthoDB" id="1002461at2759"/>
<protein>
    <submittedName>
        <fullName evidence="1">Uncharacterized protein</fullName>
    </submittedName>
</protein>
<dbReference type="AlphaFoldDB" id="A0A5B6WPS6"/>
<comment type="caution">
    <text evidence="1">The sequence shown here is derived from an EMBL/GenBank/DDBJ whole genome shotgun (WGS) entry which is preliminary data.</text>
</comment>
<dbReference type="EMBL" id="SMMG02000002">
    <property type="protein sequence ID" value="KAA3483810.1"/>
    <property type="molecule type" value="Genomic_DNA"/>
</dbReference>
<name>A0A5B6WPS6_9ROSI</name>
<accession>A0A5B6WPS6</accession>
<evidence type="ECO:0000313" key="2">
    <source>
        <dbReference type="Proteomes" id="UP000325315"/>
    </source>
</evidence>
<sequence length="170" mass="19400">MLKNFTANDLTNVAAQPPSQFETISCVYFEDRHLFENFPSNPKSIYYVENQNQQKIGKGHNPTFITLHGRTIQIFLGVIKELDLVIPTCNLDQTNHQDFRSKFKNHLKSNLPIGALPSDTQNRRVSSKEHCKAVTLRSGKTLKPKVVEIEDGFVDKEEVQLQVKLPLHKS</sequence>
<gene>
    <name evidence="1" type="ORF">EPI10_005949</name>
</gene>
<organism evidence="1 2">
    <name type="scientific">Gossypium australe</name>
    <dbReference type="NCBI Taxonomy" id="47621"/>
    <lineage>
        <taxon>Eukaryota</taxon>
        <taxon>Viridiplantae</taxon>
        <taxon>Streptophyta</taxon>
        <taxon>Embryophyta</taxon>
        <taxon>Tracheophyta</taxon>
        <taxon>Spermatophyta</taxon>
        <taxon>Magnoliopsida</taxon>
        <taxon>eudicotyledons</taxon>
        <taxon>Gunneridae</taxon>
        <taxon>Pentapetalae</taxon>
        <taxon>rosids</taxon>
        <taxon>malvids</taxon>
        <taxon>Malvales</taxon>
        <taxon>Malvaceae</taxon>
        <taxon>Malvoideae</taxon>
        <taxon>Gossypium</taxon>
    </lineage>
</organism>
<reference evidence="2" key="1">
    <citation type="journal article" date="2019" name="Plant Biotechnol. J.">
        <title>Genome sequencing of the Australian wild diploid species Gossypium australe highlights disease resistance and delayed gland morphogenesis.</title>
        <authorList>
            <person name="Cai Y."/>
            <person name="Cai X."/>
            <person name="Wang Q."/>
            <person name="Wang P."/>
            <person name="Zhang Y."/>
            <person name="Cai C."/>
            <person name="Xu Y."/>
            <person name="Wang K."/>
            <person name="Zhou Z."/>
            <person name="Wang C."/>
            <person name="Geng S."/>
            <person name="Li B."/>
            <person name="Dong Q."/>
            <person name="Hou Y."/>
            <person name="Wang H."/>
            <person name="Ai P."/>
            <person name="Liu Z."/>
            <person name="Yi F."/>
            <person name="Sun M."/>
            <person name="An G."/>
            <person name="Cheng J."/>
            <person name="Zhang Y."/>
            <person name="Shi Q."/>
            <person name="Xie Y."/>
            <person name="Shi X."/>
            <person name="Chang Y."/>
            <person name="Huang F."/>
            <person name="Chen Y."/>
            <person name="Hong S."/>
            <person name="Mi L."/>
            <person name="Sun Q."/>
            <person name="Zhang L."/>
            <person name="Zhou B."/>
            <person name="Peng R."/>
            <person name="Zhang X."/>
            <person name="Liu F."/>
        </authorList>
    </citation>
    <scope>NUCLEOTIDE SEQUENCE [LARGE SCALE GENOMIC DNA]</scope>
    <source>
        <strain evidence="2">cv. PA1801</strain>
    </source>
</reference>
<dbReference type="Proteomes" id="UP000325315">
    <property type="component" value="Unassembled WGS sequence"/>
</dbReference>
<keyword evidence="2" id="KW-1185">Reference proteome</keyword>
<evidence type="ECO:0000313" key="1">
    <source>
        <dbReference type="EMBL" id="KAA3483810.1"/>
    </source>
</evidence>
<proteinExistence type="predicted"/>